<dbReference type="Pfam" id="PF22725">
    <property type="entry name" value="GFO_IDH_MocA_C3"/>
    <property type="match status" value="1"/>
</dbReference>
<dbReference type="PANTHER" id="PTHR43377">
    <property type="entry name" value="BILIVERDIN REDUCTASE A"/>
    <property type="match status" value="1"/>
</dbReference>
<evidence type="ECO:0000313" key="4">
    <source>
        <dbReference type="Proteomes" id="UP000009011"/>
    </source>
</evidence>
<dbReference type="PANTHER" id="PTHR43377:SF1">
    <property type="entry name" value="BILIVERDIN REDUCTASE A"/>
    <property type="match status" value="1"/>
</dbReference>
<dbReference type="RefSeq" id="WP_014857055.1">
    <property type="nucleotide sequence ID" value="NC_018178.1"/>
</dbReference>
<evidence type="ECO:0000259" key="1">
    <source>
        <dbReference type="Pfam" id="PF01408"/>
    </source>
</evidence>
<dbReference type="InterPro" id="IPR051450">
    <property type="entry name" value="Gfo/Idh/MocA_Oxidoreductases"/>
</dbReference>
<accession>I6Z900</accession>
<dbReference type="eggNOG" id="COG0673">
    <property type="taxonomic scope" value="Bacteria"/>
</dbReference>
<proteinExistence type="predicted"/>
<feature type="domain" description="Gfo/Idh/MocA-like oxidoreductase N-terminal" evidence="1">
    <location>
        <begin position="4"/>
        <end position="120"/>
    </location>
</feature>
<dbReference type="EMBL" id="CP003557">
    <property type="protein sequence ID" value="AFN75625.1"/>
    <property type="molecule type" value="Genomic_DNA"/>
</dbReference>
<dbReference type="Gene3D" id="3.40.50.720">
    <property type="entry name" value="NAD(P)-binding Rossmann-like Domain"/>
    <property type="match status" value="1"/>
</dbReference>
<dbReference type="AlphaFoldDB" id="I6Z900"/>
<dbReference type="PATRIC" id="fig|1191523.3.peg.2527"/>
<keyword evidence="4" id="KW-1185">Reference proteome</keyword>
<name>I6Z900_MELRP</name>
<feature type="domain" description="GFO/IDH/MocA-like oxidoreductase" evidence="2">
    <location>
        <begin position="156"/>
        <end position="220"/>
    </location>
</feature>
<reference evidence="3 4" key="1">
    <citation type="journal article" date="2013" name="PLoS ONE">
        <title>Genomic analysis of Melioribacter roseus, facultatively anaerobic organotrophic bacterium representing a novel deep lineage within Bacteriodetes/Chlorobi group.</title>
        <authorList>
            <person name="Kadnikov V.V."/>
            <person name="Mardanov A.V."/>
            <person name="Podosokorskaya O.A."/>
            <person name="Gavrilov S.N."/>
            <person name="Kublanov I.V."/>
            <person name="Beletsky A.V."/>
            <person name="Bonch-Osmolovskaya E.A."/>
            <person name="Ravin N.V."/>
        </authorList>
    </citation>
    <scope>NUCLEOTIDE SEQUENCE [LARGE SCALE GENOMIC DNA]</scope>
    <source>
        <strain evidence="4">JCM 17771 / P3M-2</strain>
    </source>
</reference>
<dbReference type="HOGENOM" id="CLU_023194_10_0_10"/>
<gene>
    <name evidence="3" type="ordered locus">MROS_2395</name>
</gene>
<dbReference type="Proteomes" id="UP000009011">
    <property type="component" value="Chromosome"/>
</dbReference>
<dbReference type="SUPFAM" id="SSF55347">
    <property type="entry name" value="Glyceraldehyde-3-phosphate dehydrogenase-like, C-terminal domain"/>
    <property type="match status" value="1"/>
</dbReference>
<dbReference type="InterPro" id="IPR055170">
    <property type="entry name" value="GFO_IDH_MocA-like_dom"/>
</dbReference>
<dbReference type="STRING" id="1191523.MROS_2395"/>
<evidence type="ECO:0000259" key="2">
    <source>
        <dbReference type="Pfam" id="PF22725"/>
    </source>
</evidence>
<sequence length="335" mass="37716">MNKLKIGVIGTGHLGRIHVKLLKELDNVELCGVYDKDFEKSKNVSEEFGVKQYQDMDKLINDSEAVVIVATTSAHYELVKKAFGYGKHVFVEKPITAHISEAEELVAISEEKNLKLQVGHIERFNPALVSLEKYELNPMFIQSDRLAQFNPRGTDVAVILDLMIHDIDIILSLVKSEIKDIRASGISVVSNNIDIANARIEFENFAVANVTASRISQKRMRKMRMFQQDTYFSVDFIEGSSEIIRLMPQGVLPESGAFPIGQIGIEDKKRTVVIERPDSVNINPLQYELKLFAESVLNDTVPPVTGYDGLKALRVAEQIIRKIEESISRARFNNL</sequence>
<organism evidence="3 4">
    <name type="scientific">Melioribacter roseus (strain DSM 23840 / JCM 17771 / VKM B-2668 / P3M-2)</name>
    <dbReference type="NCBI Taxonomy" id="1191523"/>
    <lineage>
        <taxon>Bacteria</taxon>
        <taxon>Pseudomonadati</taxon>
        <taxon>Ignavibacteriota</taxon>
        <taxon>Ignavibacteria</taxon>
        <taxon>Ignavibacteriales</taxon>
        <taxon>Melioribacteraceae</taxon>
        <taxon>Melioribacter</taxon>
    </lineage>
</organism>
<dbReference type="KEGG" id="mro:MROS_2395"/>
<protein>
    <submittedName>
        <fullName evidence="3">Oxidoreductase domain-containing protein</fullName>
    </submittedName>
</protein>
<dbReference type="SUPFAM" id="SSF51735">
    <property type="entry name" value="NAD(P)-binding Rossmann-fold domains"/>
    <property type="match status" value="1"/>
</dbReference>
<dbReference type="GO" id="GO:0000166">
    <property type="term" value="F:nucleotide binding"/>
    <property type="evidence" value="ECO:0007669"/>
    <property type="project" value="InterPro"/>
</dbReference>
<dbReference type="Gene3D" id="3.30.360.10">
    <property type="entry name" value="Dihydrodipicolinate Reductase, domain 2"/>
    <property type="match status" value="1"/>
</dbReference>
<dbReference type="OrthoDB" id="9815825at2"/>
<dbReference type="InterPro" id="IPR000683">
    <property type="entry name" value="Gfo/Idh/MocA-like_OxRdtase_N"/>
</dbReference>
<evidence type="ECO:0000313" key="3">
    <source>
        <dbReference type="EMBL" id="AFN75625.1"/>
    </source>
</evidence>
<dbReference type="InterPro" id="IPR036291">
    <property type="entry name" value="NAD(P)-bd_dom_sf"/>
</dbReference>
<dbReference type="Pfam" id="PF01408">
    <property type="entry name" value="GFO_IDH_MocA"/>
    <property type="match status" value="1"/>
</dbReference>